<organism evidence="1">
    <name type="scientific">marine sediment metagenome</name>
    <dbReference type="NCBI Taxonomy" id="412755"/>
    <lineage>
        <taxon>unclassified sequences</taxon>
        <taxon>metagenomes</taxon>
        <taxon>ecological metagenomes</taxon>
    </lineage>
</organism>
<proteinExistence type="predicted"/>
<sequence length="491" mass="56257">MNIRKSLAIPLIKATRWLMEEYKPPRKRNFAATDWARYSLEEDVDTQLSKSDLRDYLELYRSLHWIFIGVTNIAFAASILPKRLINKSTNEEVTSHPMLDLFDNPNNLLTNFELFRKTISYHCLVGDAYWFIDRNNTDDDDNDEIEKIHVPRPDRIECKPIDAKGSISYGRQRSSGNIEQWNMKDVVHFSSFNPVSDFQGFGSVQAAQQSSILELYTITFGKKYYQNAVLPSMIFKVPEMLDEASYERVLAELQRLHVGVDKFFGVALLEAGVEPIDMKPTSPQDADFQDMKELSREEILTSLGCYHIAALLNGESKSAVLTAYRLFYEITLMPLLQNFSDTINKELLSQYDDSEDLTFEFDLRSAPGLRENILDQSMADYRYVMTGIKTINEVRKERGFGKDLEWGDKPLPSFGLGGEIGSRSARMGMQNEERAFFEESAITHPERFSRGSLEESIINQLSDNGNGKMNEDDIAQVVQSMFNREGLYANQ</sequence>
<evidence type="ECO:0008006" key="2">
    <source>
        <dbReference type="Google" id="ProtNLM"/>
    </source>
</evidence>
<comment type="caution">
    <text evidence="1">The sequence shown here is derived from an EMBL/GenBank/DDBJ whole genome shotgun (WGS) entry which is preliminary data.</text>
</comment>
<dbReference type="Pfam" id="PF04860">
    <property type="entry name" value="Phage_portal"/>
    <property type="match status" value="1"/>
</dbReference>
<dbReference type="InterPro" id="IPR006427">
    <property type="entry name" value="Portal_HK97"/>
</dbReference>
<dbReference type="EMBL" id="LAZR01006839">
    <property type="protein sequence ID" value="KKM89300.1"/>
    <property type="molecule type" value="Genomic_DNA"/>
</dbReference>
<accession>A0A0F9NKK2</accession>
<gene>
    <name evidence="1" type="ORF">LCGC14_1250130</name>
</gene>
<dbReference type="AlphaFoldDB" id="A0A0F9NKK2"/>
<protein>
    <recommendedName>
        <fullName evidence="2">Phage portal protein</fullName>
    </recommendedName>
</protein>
<evidence type="ECO:0000313" key="1">
    <source>
        <dbReference type="EMBL" id="KKM89300.1"/>
    </source>
</evidence>
<dbReference type="InterPro" id="IPR006944">
    <property type="entry name" value="Phage/GTA_portal"/>
</dbReference>
<name>A0A0F9NKK2_9ZZZZ</name>
<dbReference type="NCBIfam" id="TIGR01537">
    <property type="entry name" value="portal_HK97"/>
    <property type="match status" value="1"/>
</dbReference>
<reference evidence="1" key="1">
    <citation type="journal article" date="2015" name="Nature">
        <title>Complex archaea that bridge the gap between prokaryotes and eukaryotes.</title>
        <authorList>
            <person name="Spang A."/>
            <person name="Saw J.H."/>
            <person name="Jorgensen S.L."/>
            <person name="Zaremba-Niedzwiedzka K."/>
            <person name="Martijn J."/>
            <person name="Lind A.E."/>
            <person name="van Eijk R."/>
            <person name="Schleper C."/>
            <person name="Guy L."/>
            <person name="Ettema T.J."/>
        </authorList>
    </citation>
    <scope>NUCLEOTIDE SEQUENCE</scope>
</reference>